<dbReference type="EMBL" id="JAIVFQ010000019">
    <property type="protein sequence ID" value="MCC5600568.1"/>
    <property type="molecule type" value="Genomic_DNA"/>
</dbReference>
<protein>
    <submittedName>
        <fullName evidence="2">CHAT domain-containing protein</fullName>
    </submittedName>
</protein>
<dbReference type="SUPFAM" id="SSF48452">
    <property type="entry name" value="TPR-like"/>
    <property type="match status" value="2"/>
</dbReference>
<keyword evidence="3" id="KW-1185">Reference proteome</keyword>
<dbReference type="Gene3D" id="1.25.40.10">
    <property type="entry name" value="Tetratricopeptide repeat domain"/>
    <property type="match status" value="1"/>
</dbReference>
<dbReference type="Pfam" id="PF12770">
    <property type="entry name" value="CHAT"/>
    <property type="match status" value="1"/>
</dbReference>
<dbReference type="RefSeq" id="WP_229485634.1">
    <property type="nucleotide sequence ID" value="NZ_JAIVFQ010000019.1"/>
</dbReference>
<dbReference type="PANTHER" id="PTHR10098:SF112">
    <property type="entry name" value="SLR0380 PROTEIN"/>
    <property type="match status" value="1"/>
</dbReference>
<proteinExistence type="predicted"/>
<evidence type="ECO:0000313" key="3">
    <source>
        <dbReference type="Proteomes" id="UP001199525"/>
    </source>
</evidence>
<organism evidence="2 3">
    <name type="scientific">Nostoc favosum CHAB5714</name>
    <dbReference type="NCBI Taxonomy" id="2780399"/>
    <lineage>
        <taxon>Bacteria</taxon>
        <taxon>Bacillati</taxon>
        <taxon>Cyanobacteriota</taxon>
        <taxon>Cyanophyceae</taxon>
        <taxon>Nostocales</taxon>
        <taxon>Nostocaceae</taxon>
        <taxon>Nostoc</taxon>
        <taxon>Nostoc favosum</taxon>
    </lineage>
</organism>
<dbReference type="InterPro" id="IPR011990">
    <property type="entry name" value="TPR-like_helical_dom_sf"/>
</dbReference>
<dbReference type="InterPro" id="IPR024983">
    <property type="entry name" value="CHAT_dom"/>
</dbReference>
<evidence type="ECO:0000259" key="1">
    <source>
        <dbReference type="Pfam" id="PF12770"/>
    </source>
</evidence>
<feature type="domain" description="CHAT" evidence="1">
    <location>
        <begin position="576"/>
        <end position="847"/>
    </location>
</feature>
<accession>A0ABS8I9W9</accession>
<dbReference type="PANTHER" id="PTHR10098">
    <property type="entry name" value="RAPSYN-RELATED"/>
    <property type="match status" value="1"/>
</dbReference>
<dbReference type="SMART" id="SM00028">
    <property type="entry name" value="TPR"/>
    <property type="match status" value="4"/>
</dbReference>
<comment type="caution">
    <text evidence="2">The sequence shown here is derived from an EMBL/GenBank/DDBJ whole genome shotgun (WGS) entry which is preliminary data.</text>
</comment>
<dbReference type="Proteomes" id="UP001199525">
    <property type="component" value="Unassembled WGS sequence"/>
</dbReference>
<sequence>MARKRILFFYQLPTALKYLILGLSLTVVIVLCQVQAKSQTSANLEQSQAQLLNQQGFEELNKGQPQAALQTWKAAYNIYYKLKDSDGIAGSLINQSLALQASGSYLSACQTLSKILELEDWICSSPIELREISQQAYLETLKFALEKQPFSRVRIIGLRNLGDVLRLIGNPEASSIILFNAMAMAETLDSKQSDIYNQILLSLGNTERALYIQAKGKYQLTDDVFTKQKSLKKLKSKAQNALKFYQELAGRKQNVLPLQAKINQLSLILEIEKWKSIVILENPTTNEYLQTLVNSLLSRPERFESFPAIESIYAQLNIAQSLVQIDQDIQLKQLVFSRKDNPLSISLLLANKANTLAQKLNNNRAESYALGTIATIYNSLGKTLEATQYFEKAMGLAQSVQAWDIAYEWQWQLGRLYRVLRKVDKANQVYESAINSLEQVRGNLLGVNPEIQFNFKDKVEPIYHEYMELLFSQDEVKSKRAVEIQEKLRLAEIENFLQCGRLNLSSLRNEQTLKELFPIIYLIKLREQVEVVVRTPQKFYRHTVDFNQIADPIDNLLKIVQKKQFVRTEDVNYFIYSKTLYNLLFSPIKQYLPSSGSLGFVLDSYFQNLPIDMLYDGKKYLTDSYSIVTASSFQQLHNHSAKFQNSNILIGGISQPSPSLNDPSVPKNLPALPEVKAEIENIKKNTTSVLTLIDSDFNSRSFQQKIEKNSFSLVHLSTHAQFSSDPEQTFVLTWDKPLNVKDLKFLLKNEGDTINLLVLSACQTAKGDKRSALGIAGIAVQAGARSTLASLWLVDADSTALLMEEFYKGLKNGLVLPEALRLAKLSLLSSEKYFHPYYWAGFILVGN</sequence>
<evidence type="ECO:0000313" key="2">
    <source>
        <dbReference type="EMBL" id="MCC5600568.1"/>
    </source>
</evidence>
<name>A0ABS8I9W9_9NOSO</name>
<gene>
    <name evidence="2" type="ORF">LC586_15390</name>
</gene>
<reference evidence="2 3" key="1">
    <citation type="journal article" date="2021" name="Microorganisms">
        <title>Genome Evolution of Filamentous Cyanobacterium Nostoc Species: From Facultative Symbiosis to Free Living.</title>
        <authorList>
            <person name="Huo D."/>
            <person name="Li H."/>
            <person name="Cai F."/>
            <person name="Guo X."/>
            <person name="Qiao Z."/>
            <person name="Wang W."/>
            <person name="Yu G."/>
            <person name="Li R."/>
        </authorList>
    </citation>
    <scope>NUCLEOTIDE SEQUENCE [LARGE SCALE GENOMIC DNA]</scope>
    <source>
        <strain evidence="2 3">CHAB 5714</strain>
    </source>
</reference>
<dbReference type="InterPro" id="IPR019734">
    <property type="entry name" value="TPR_rpt"/>
</dbReference>